<evidence type="ECO:0000313" key="1">
    <source>
        <dbReference type="EMBL" id="KAK3285254.1"/>
    </source>
</evidence>
<sequence>MSLDSLEQDCCSAELDSADPEELHILVVVLFASFFDLLESHPWIAQDEFGSGSSIRDFSLASSGVGYAVGEAATLYRTNTANLIEARWVSKETGLGSAFTFYGVRCTPATATRGTAGSAGTSGIASAGSQLACPSVSLSHSTVVVRFAPCASFSLHLSRSVILLLVTSSVPH</sequence>
<dbReference type="EMBL" id="LGRX02001902">
    <property type="protein sequence ID" value="KAK3285254.1"/>
    <property type="molecule type" value="Genomic_DNA"/>
</dbReference>
<name>A0AAE0GVT6_9CHLO</name>
<evidence type="ECO:0000313" key="2">
    <source>
        <dbReference type="Proteomes" id="UP001190700"/>
    </source>
</evidence>
<dbReference type="AlphaFoldDB" id="A0AAE0GVT6"/>
<organism evidence="1 2">
    <name type="scientific">Cymbomonas tetramitiformis</name>
    <dbReference type="NCBI Taxonomy" id="36881"/>
    <lineage>
        <taxon>Eukaryota</taxon>
        <taxon>Viridiplantae</taxon>
        <taxon>Chlorophyta</taxon>
        <taxon>Pyramimonadophyceae</taxon>
        <taxon>Pyramimonadales</taxon>
        <taxon>Pyramimonadaceae</taxon>
        <taxon>Cymbomonas</taxon>
    </lineage>
</organism>
<accession>A0AAE0GVT6</accession>
<protein>
    <submittedName>
        <fullName evidence="1">Uncharacterized protein</fullName>
    </submittedName>
</protein>
<proteinExistence type="predicted"/>
<gene>
    <name evidence="1" type="ORF">CYMTET_7130</name>
</gene>
<comment type="caution">
    <text evidence="1">The sequence shown here is derived from an EMBL/GenBank/DDBJ whole genome shotgun (WGS) entry which is preliminary data.</text>
</comment>
<dbReference type="Proteomes" id="UP001190700">
    <property type="component" value="Unassembled WGS sequence"/>
</dbReference>
<keyword evidence="2" id="KW-1185">Reference proteome</keyword>
<reference evidence="1 2" key="1">
    <citation type="journal article" date="2015" name="Genome Biol. Evol.">
        <title>Comparative Genomics of a Bacterivorous Green Alga Reveals Evolutionary Causalities and Consequences of Phago-Mixotrophic Mode of Nutrition.</title>
        <authorList>
            <person name="Burns J.A."/>
            <person name="Paasch A."/>
            <person name="Narechania A."/>
            <person name="Kim E."/>
        </authorList>
    </citation>
    <scope>NUCLEOTIDE SEQUENCE [LARGE SCALE GENOMIC DNA]</scope>
    <source>
        <strain evidence="1 2">PLY_AMNH</strain>
    </source>
</reference>